<keyword evidence="2" id="KW-1185">Reference proteome</keyword>
<dbReference type="Proteomes" id="UP000232673">
    <property type="component" value="Unassembled WGS sequence"/>
</dbReference>
<gene>
    <name evidence="1" type="ORF">APR41_04375</name>
</gene>
<evidence type="ECO:0000313" key="2">
    <source>
        <dbReference type="Proteomes" id="UP000232673"/>
    </source>
</evidence>
<evidence type="ECO:0008006" key="3">
    <source>
        <dbReference type="Google" id="ProtNLM"/>
    </source>
</evidence>
<sequence>MLYVDPHSSKIQKAKYNFLKKIKPRVISKIEDLPEGELKDYFDDNLTPKLDDILVGLPSVIYPLNEELKNDIDAIPGLKDAIIDVLDYDDFIIKRKEKYCAYHLAEEINIRSCVYCNLNYAVTIREKGENLIRPDFDHFLDKGTNPLLRLSFFNLIPSCGTCNQKLKNTIHFEYGVQQHPYEDDLLDDFHFSYRYNNRSADGLEIILNQEEPDGKIGKSFEDLKMIKIYNGYTQELYDLLKIRQTFSDKYLANLGSQVLHGLKISDEELYRLAFGTYLSKEDYINRPFSKFKRDILGELGIIKE</sequence>
<dbReference type="AlphaFoldDB" id="A0A2N0TUG3"/>
<comment type="caution">
    <text evidence="1">The sequence shown here is derived from an EMBL/GenBank/DDBJ whole genome shotgun (WGS) entry which is preliminary data.</text>
</comment>
<organism evidence="1 2">
    <name type="scientific">Salegentibacter salinarum</name>
    <dbReference type="NCBI Taxonomy" id="447422"/>
    <lineage>
        <taxon>Bacteria</taxon>
        <taxon>Pseudomonadati</taxon>
        <taxon>Bacteroidota</taxon>
        <taxon>Flavobacteriia</taxon>
        <taxon>Flavobacteriales</taxon>
        <taxon>Flavobacteriaceae</taxon>
        <taxon>Salegentibacter</taxon>
    </lineage>
</organism>
<evidence type="ECO:0000313" key="1">
    <source>
        <dbReference type="EMBL" id="PKD18392.1"/>
    </source>
</evidence>
<accession>A0A2N0TUG3</accession>
<dbReference type="OrthoDB" id="9816185at2"/>
<dbReference type="EMBL" id="LKTS01000023">
    <property type="protein sequence ID" value="PKD18392.1"/>
    <property type="molecule type" value="Genomic_DNA"/>
</dbReference>
<dbReference type="STRING" id="447422.SAMN05660903_00898"/>
<protein>
    <recommendedName>
        <fullName evidence="3">HNH nuclease domain-containing protein</fullName>
    </recommendedName>
</protein>
<name>A0A2N0TUG3_9FLAO</name>
<dbReference type="RefSeq" id="WP_079712024.1">
    <property type="nucleotide sequence ID" value="NZ_FUZC01000002.1"/>
</dbReference>
<proteinExistence type="predicted"/>
<reference evidence="1 2" key="1">
    <citation type="submission" date="2015-10" db="EMBL/GenBank/DDBJ databases">
        <title>Draft genome sequence of Salegentibacter salinarum KCTC 12975.</title>
        <authorList>
            <person name="Lin W."/>
            <person name="Zheng Q."/>
        </authorList>
    </citation>
    <scope>NUCLEOTIDE SEQUENCE [LARGE SCALE GENOMIC DNA]</scope>
    <source>
        <strain evidence="1 2">KCTC 12975</strain>
    </source>
</reference>